<comment type="caution">
    <text evidence="1">The sequence shown here is derived from an EMBL/GenBank/DDBJ whole genome shotgun (WGS) entry which is preliminary data.</text>
</comment>
<organism evidence="1 2">
    <name type="scientific">Flavobacterium branchiarum</name>
    <dbReference type="NCBI Taxonomy" id="1114870"/>
    <lineage>
        <taxon>Bacteria</taxon>
        <taxon>Pseudomonadati</taxon>
        <taxon>Bacteroidota</taxon>
        <taxon>Flavobacteriia</taxon>
        <taxon>Flavobacteriales</taxon>
        <taxon>Flavobacteriaceae</taxon>
        <taxon>Flavobacterium</taxon>
    </lineage>
</organism>
<dbReference type="Proteomes" id="UP001589589">
    <property type="component" value="Unassembled WGS sequence"/>
</dbReference>
<sequence length="228" mass="25752">MTLLIIDTIKNMATLGILKLDNVEYRLITFNYKSTQPLDAMGKPSGKPTGCLIDLTIESDSSTALLQWTLNNEAKDGIIIFYKADAMSKFKDVEFKKAYCISHYEIFEANGTLPMRQLIRIYESRQEIAKKEIAPPKQLIQQEPEKKIIEIKWMCGKMKDSINEAGIGEKTSFLVKTENYKQGETITIIVDEADGKDLKTNTKEISYSGKVNAEGIAELKEQVKIQTV</sequence>
<keyword evidence="2" id="KW-1185">Reference proteome</keyword>
<proteinExistence type="predicted"/>
<evidence type="ECO:0000313" key="2">
    <source>
        <dbReference type="Proteomes" id="UP001589589"/>
    </source>
</evidence>
<name>A0ABV5FG07_9FLAO</name>
<gene>
    <name evidence="1" type="primary">tssD</name>
    <name evidence="1" type="ORF">ACFFUQ_00540</name>
</gene>
<dbReference type="RefSeq" id="WP_290267443.1">
    <property type="nucleotide sequence ID" value="NZ_JAUFQQ010000005.1"/>
</dbReference>
<dbReference type="Pfam" id="PF17642">
    <property type="entry name" value="TssD"/>
    <property type="match status" value="1"/>
</dbReference>
<evidence type="ECO:0000313" key="1">
    <source>
        <dbReference type="EMBL" id="MFB9062489.1"/>
    </source>
</evidence>
<dbReference type="InterPro" id="IPR041408">
    <property type="entry name" value="Hcp_Tssd"/>
</dbReference>
<reference evidence="1 2" key="1">
    <citation type="submission" date="2024-09" db="EMBL/GenBank/DDBJ databases">
        <authorList>
            <person name="Sun Q."/>
            <person name="Mori K."/>
        </authorList>
    </citation>
    <scope>NUCLEOTIDE SEQUENCE [LARGE SCALE GENOMIC DNA]</scope>
    <source>
        <strain evidence="1 2">CECT 7908</strain>
    </source>
</reference>
<accession>A0ABV5FG07</accession>
<protein>
    <submittedName>
        <fullName evidence="1">Type VI secretion system tube protein TssD</fullName>
    </submittedName>
</protein>
<dbReference type="EMBL" id="JBHMEX010000003">
    <property type="protein sequence ID" value="MFB9062489.1"/>
    <property type="molecule type" value="Genomic_DNA"/>
</dbReference>